<accession>A0A8H6N467</accession>
<protein>
    <submittedName>
        <fullName evidence="3">Short-chain dehydrogenase reductase sdr</fullName>
    </submittedName>
</protein>
<dbReference type="PANTHER" id="PTHR43669">
    <property type="entry name" value="5-KETO-D-GLUCONATE 5-REDUCTASE"/>
    <property type="match status" value="1"/>
</dbReference>
<keyword evidence="4" id="KW-1185">Reference proteome</keyword>
<keyword evidence="2" id="KW-0560">Oxidoreductase</keyword>
<name>A0A8H6N467_9PEZI</name>
<dbReference type="Proteomes" id="UP000654918">
    <property type="component" value="Unassembled WGS sequence"/>
</dbReference>
<dbReference type="CDD" id="cd05233">
    <property type="entry name" value="SDR_c"/>
    <property type="match status" value="1"/>
</dbReference>
<gene>
    <name evidence="3" type="ORF">CPLU01_13234</name>
</gene>
<comment type="similarity">
    <text evidence="1">Belongs to the short-chain dehydrogenases/reductases (SDR) family.</text>
</comment>
<evidence type="ECO:0000313" key="4">
    <source>
        <dbReference type="Proteomes" id="UP000654918"/>
    </source>
</evidence>
<reference evidence="3" key="1">
    <citation type="journal article" date="2020" name="Phytopathology">
        <title>Genome Sequence Resources of Colletotrichum truncatum, C. plurivorum, C. musicola, and C. sojae: Four Species Pathogenic to Soybean (Glycine max).</title>
        <authorList>
            <person name="Rogerio F."/>
            <person name="Boufleur T.R."/>
            <person name="Ciampi-Guillardi M."/>
            <person name="Sukno S.A."/>
            <person name="Thon M.R."/>
            <person name="Massola Junior N.S."/>
            <person name="Baroncelli R."/>
        </authorList>
    </citation>
    <scope>NUCLEOTIDE SEQUENCE</scope>
    <source>
        <strain evidence="3">LFN00145</strain>
    </source>
</reference>
<dbReference type="PANTHER" id="PTHR43669:SF3">
    <property type="entry name" value="ALCOHOL DEHYDROGENASE, PUTATIVE (AFU_ORTHOLOGUE AFUA_3G03445)-RELATED"/>
    <property type="match status" value="1"/>
</dbReference>
<dbReference type="SUPFAM" id="SSF51735">
    <property type="entry name" value="NAD(P)-binding Rossmann-fold domains"/>
    <property type="match status" value="1"/>
</dbReference>
<organism evidence="3 4">
    <name type="scientific">Colletotrichum plurivorum</name>
    <dbReference type="NCBI Taxonomy" id="2175906"/>
    <lineage>
        <taxon>Eukaryota</taxon>
        <taxon>Fungi</taxon>
        <taxon>Dikarya</taxon>
        <taxon>Ascomycota</taxon>
        <taxon>Pezizomycotina</taxon>
        <taxon>Sordariomycetes</taxon>
        <taxon>Hypocreomycetidae</taxon>
        <taxon>Glomerellales</taxon>
        <taxon>Glomerellaceae</taxon>
        <taxon>Colletotrichum</taxon>
        <taxon>Colletotrichum orchidearum species complex</taxon>
    </lineage>
</organism>
<proteinExistence type="inferred from homology"/>
<dbReference type="Pfam" id="PF00106">
    <property type="entry name" value="adh_short"/>
    <property type="match status" value="1"/>
</dbReference>
<dbReference type="GO" id="GO:0016491">
    <property type="term" value="F:oxidoreductase activity"/>
    <property type="evidence" value="ECO:0007669"/>
    <property type="project" value="UniProtKB-KW"/>
</dbReference>
<sequence>MSKTLLVIGAGPGIGRSVAALFAKNRYPNVALIARREAQLEIEKKAVEDAVGPEGKVRTYVVDVVDAAALTKALEAADAELGKPECVFYNAARVLPSELLTHDVAEIEHDFKINVSALYAVSQRYIPHLTSLASSDADAAPALLVTSSRLPQEPIPQVFALSLVKAAQRNLVQSLRMTYESQGVHVGLIVVGGAVAEDHATLNPGNIAERTWAWFEGIKESPSLEVCID</sequence>
<comment type="caution">
    <text evidence="3">The sequence shown here is derived from an EMBL/GenBank/DDBJ whole genome shotgun (WGS) entry which is preliminary data.</text>
</comment>
<dbReference type="InterPro" id="IPR036291">
    <property type="entry name" value="NAD(P)-bd_dom_sf"/>
</dbReference>
<evidence type="ECO:0000256" key="1">
    <source>
        <dbReference type="ARBA" id="ARBA00006484"/>
    </source>
</evidence>
<evidence type="ECO:0000256" key="2">
    <source>
        <dbReference type="ARBA" id="ARBA00023002"/>
    </source>
</evidence>
<dbReference type="AlphaFoldDB" id="A0A8H6N467"/>
<dbReference type="EMBL" id="WIGO01000297">
    <property type="protein sequence ID" value="KAF6818795.1"/>
    <property type="molecule type" value="Genomic_DNA"/>
</dbReference>
<evidence type="ECO:0000313" key="3">
    <source>
        <dbReference type="EMBL" id="KAF6818795.1"/>
    </source>
</evidence>
<dbReference type="Gene3D" id="3.40.50.720">
    <property type="entry name" value="NAD(P)-binding Rossmann-like Domain"/>
    <property type="match status" value="1"/>
</dbReference>
<dbReference type="InterPro" id="IPR002347">
    <property type="entry name" value="SDR_fam"/>
</dbReference>